<keyword evidence="1" id="KW-0812">Transmembrane</keyword>
<accession>A0A5R8ZFX0</accession>
<keyword evidence="1" id="KW-0472">Membrane</keyword>
<name>A0A5R8ZFX0_9PSED</name>
<keyword evidence="1" id="KW-1133">Transmembrane helix</keyword>
<dbReference type="Proteomes" id="UP000309819">
    <property type="component" value="Unassembled WGS sequence"/>
</dbReference>
<evidence type="ECO:0000256" key="1">
    <source>
        <dbReference type="SAM" id="Phobius"/>
    </source>
</evidence>
<dbReference type="EMBL" id="VAUO01000001">
    <property type="protein sequence ID" value="TLP64651.1"/>
    <property type="molecule type" value="Genomic_DNA"/>
</dbReference>
<dbReference type="RefSeq" id="WP_138217292.1">
    <property type="nucleotide sequence ID" value="NZ_VAUO01000001.1"/>
</dbReference>
<sequence>MSTQQLSPLPDTTLSATPAPLSQALSQLQHAENRLAERVRVISKAFLIVTSVFCLALLVKWVWAGHYIGGPILAGVIFCLMGFLYRPVSLLWRPQQWAVDKAWRQADEVRREAGKAFMASQALGAYHWITRGGRMLGVFPDSRTLYLLAAESGEQHALMDAPRVVKAVRVDEQAVTSTTSNTTTKHGRRHVFGFTNSWGMIGSGKSRSTTTTTSSTMRTFTLQVQLQCEGHPPFWVQMPFADNWQEAQNWKLLIEQTIGR</sequence>
<feature type="transmembrane region" description="Helical" evidence="1">
    <location>
        <begin position="67"/>
        <end position="85"/>
    </location>
</feature>
<evidence type="ECO:0000313" key="2">
    <source>
        <dbReference type="EMBL" id="TLP64651.1"/>
    </source>
</evidence>
<organism evidence="2 3">
    <name type="scientific">Pseudomonas mosselii</name>
    <dbReference type="NCBI Taxonomy" id="78327"/>
    <lineage>
        <taxon>Bacteria</taxon>
        <taxon>Pseudomonadati</taxon>
        <taxon>Pseudomonadota</taxon>
        <taxon>Gammaproteobacteria</taxon>
        <taxon>Pseudomonadales</taxon>
        <taxon>Pseudomonadaceae</taxon>
        <taxon>Pseudomonas</taxon>
    </lineage>
</organism>
<comment type="caution">
    <text evidence="2">The sequence shown here is derived from an EMBL/GenBank/DDBJ whole genome shotgun (WGS) entry which is preliminary data.</text>
</comment>
<keyword evidence="3" id="KW-1185">Reference proteome</keyword>
<reference evidence="2 3" key="1">
    <citation type="submission" date="2019-05" db="EMBL/GenBank/DDBJ databases">
        <title>Pseudomonas sp. SC006 isolated from lettuce that can produce HBGAs.</title>
        <authorList>
            <person name="Wang D."/>
            <person name="Liao N."/>
            <person name="Liu D."/>
            <person name="Zhang Z."/>
            <person name="Zou S."/>
        </authorList>
    </citation>
    <scope>NUCLEOTIDE SEQUENCE [LARGE SCALE GENOMIC DNA]</scope>
    <source>
        <strain evidence="2 3">SC006</strain>
    </source>
</reference>
<protein>
    <submittedName>
        <fullName evidence="2">Uncharacterized protein</fullName>
    </submittedName>
</protein>
<gene>
    <name evidence="2" type="ORF">FEM01_00285</name>
</gene>
<feature type="transmembrane region" description="Helical" evidence="1">
    <location>
        <begin position="41"/>
        <end position="61"/>
    </location>
</feature>
<dbReference type="AlphaFoldDB" id="A0A5R8ZFX0"/>
<evidence type="ECO:0000313" key="3">
    <source>
        <dbReference type="Proteomes" id="UP000309819"/>
    </source>
</evidence>
<dbReference type="OrthoDB" id="6877585at2"/>
<proteinExistence type="predicted"/>